<name>A8N3B6_COPC7</name>
<dbReference type="HOGENOM" id="CLU_403894_0_0_1"/>
<reference evidence="3 4" key="1">
    <citation type="journal article" date="2010" name="Proc. Natl. Acad. Sci. U.S.A.">
        <title>Insights into evolution of multicellular fungi from the assembled chromosomes of the mushroom Coprinopsis cinerea (Coprinus cinereus).</title>
        <authorList>
            <person name="Stajich J.E."/>
            <person name="Wilke S.K."/>
            <person name="Ahren D."/>
            <person name="Au C.H."/>
            <person name="Birren B.W."/>
            <person name="Borodovsky M."/>
            <person name="Burns C."/>
            <person name="Canback B."/>
            <person name="Casselton L.A."/>
            <person name="Cheng C.K."/>
            <person name="Deng J."/>
            <person name="Dietrich F.S."/>
            <person name="Fargo D.C."/>
            <person name="Farman M.L."/>
            <person name="Gathman A.C."/>
            <person name="Goldberg J."/>
            <person name="Guigo R."/>
            <person name="Hoegger P.J."/>
            <person name="Hooker J.B."/>
            <person name="Huggins A."/>
            <person name="James T.Y."/>
            <person name="Kamada T."/>
            <person name="Kilaru S."/>
            <person name="Kodira C."/>
            <person name="Kues U."/>
            <person name="Kupfer D."/>
            <person name="Kwan H.S."/>
            <person name="Lomsadze A."/>
            <person name="Li W."/>
            <person name="Lilly W.W."/>
            <person name="Ma L.J."/>
            <person name="Mackey A.J."/>
            <person name="Manning G."/>
            <person name="Martin F."/>
            <person name="Muraguchi H."/>
            <person name="Natvig D.O."/>
            <person name="Palmerini H."/>
            <person name="Ramesh M.A."/>
            <person name="Rehmeyer C.J."/>
            <person name="Roe B.A."/>
            <person name="Shenoy N."/>
            <person name="Stanke M."/>
            <person name="Ter-Hovhannisyan V."/>
            <person name="Tunlid A."/>
            <person name="Velagapudi R."/>
            <person name="Vision T.J."/>
            <person name="Zeng Q."/>
            <person name="Zolan M.E."/>
            <person name="Pukkila P.J."/>
        </authorList>
    </citation>
    <scope>NUCLEOTIDE SEQUENCE [LARGE SCALE GENOMIC DNA]</scope>
    <source>
        <strain evidence="4">Okayama-7 / 130 / ATCC MYA-4618 / FGSC 9003</strain>
    </source>
</reference>
<evidence type="ECO:0000313" key="3">
    <source>
        <dbReference type="EMBL" id="EAU92321.2"/>
    </source>
</evidence>
<dbReference type="PROSITE" id="PS50181">
    <property type="entry name" value="FBOX"/>
    <property type="match status" value="1"/>
</dbReference>
<accession>A8N3B6</accession>
<dbReference type="GeneID" id="6005790"/>
<dbReference type="AlphaFoldDB" id="A8N3B6"/>
<dbReference type="eggNOG" id="ENOG502SN8D">
    <property type="taxonomic scope" value="Eukaryota"/>
</dbReference>
<dbReference type="RefSeq" id="XP_001829361.2">
    <property type="nucleotide sequence ID" value="XM_001829309.2"/>
</dbReference>
<dbReference type="OMA" id="IICLRRV"/>
<dbReference type="EMBL" id="AACS02000001">
    <property type="protein sequence ID" value="EAU92321.2"/>
    <property type="molecule type" value="Genomic_DNA"/>
</dbReference>
<feature type="domain" description="F-box" evidence="2">
    <location>
        <begin position="1"/>
        <end position="37"/>
    </location>
</feature>
<evidence type="ECO:0000259" key="2">
    <source>
        <dbReference type="PROSITE" id="PS50181"/>
    </source>
</evidence>
<dbReference type="InterPro" id="IPR036047">
    <property type="entry name" value="F-box-like_dom_sf"/>
</dbReference>
<evidence type="ECO:0000313" key="4">
    <source>
        <dbReference type="Proteomes" id="UP000001861"/>
    </source>
</evidence>
<dbReference type="VEuPathDB" id="FungiDB:CC1G_00540"/>
<proteinExistence type="predicted"/>
<dbReference type="KEGG" id="cci:CC1G_00540"/>
<feature type="compositionally biased region" description="Polar residues" evidence="1">
    <location>
        <begin position="490"/>
        <end position="499"/>
    </location>
</feature>
<feature type="region of interest" description="Disordered" evidence="1">
    <location>
        <begin position="481"/>
        <end position="511"/>
    </location>
</feature>
<dbReference type="InterPro" id="IPR001810">
    <property type="entry name" value="F-box_dom"/>
</dbReference>
<protein>
    <recommendedName>
        <fullName evidence="2">F-box domain-containing protein</fullName>
    </recommendedName>
</protein>
<gene>
    <name evidence="3" type="ORF">CC1G_00540</name>
</gene>
<dbReference type="SUPFAM" id="SSF81383">
    <property type="entry name" value="F-box domain"/>
    <property type="match status" value="1"/>
</dbReference>
<dbReference type="Proteomes" id="UP000001861">
    <property type="component" value="Unassembled WGS sequence"/>
</dbReference>
<organism evidence="3 4">
    <name type="scientific">Coprinopsis cinerea (strain Okayama-7 / 130 / ATCC MYA-4618 / FGSC 9003)</name>
    <name type="common">Inky cap fungus</name>
    <name type="synonym">Hormographiella aspergillata</name>
    <dbReference type="NCBI Taxonomy" id="240176"/>
    <lineage>
        <taxon>Eukaryota</taxon>
        <taxon>Fungi</taxon>
        <taxon>Dikarya</taxon>
        <taxon>Basidiomycota</taxon>
        <taxon>Agaricomycotina</taxon>
        <taxon>Agaricomycetes</taxon>
        <taxon>Agaricomycetidae</taxon>
        <taxon>Agaricales</taxon>
        <taxon>Agaricineae</taxon>
        <taxon>Psathyrellaceae</taxon>
        <taxon>Coprinopsis</taxon>
    </lineage>
</organism>
<keyword evidence="4" id="KW-1185">Reference proteome</keyword>
<evidence type="ECO:0000256" key="1">
    <source>
        <dbReference type="SAM" id="MobiDB-lite"/>
    </source>
</evidence>
<comment type="caution">
    <text evidence="3">The sequence shown here is derived from an EMBL/GenBank/DDBJ whole genome shotgun (WGS) entry which is preliminary data.</text>
</comment>
<dbReference type="OrthoDB" id="3219396at2759"/>
<dbReference type="InParanoid" id="A8N3B6"/>
<sequence length="606" mass="69596">MLDDLFPYLYIEDILSLRRVNKAFYLLTHEPIIWKRFLLRMKIPIPPLRPTFRYSLTVTDYEIEQLVTQAITVDDNWRRPNPTIFSRNHFWSHHKTTNMFLLPGGKYLIASAQSRDKLQFWLVLYQVDHPMGPRALARIPTYSEAYNVEAKFMRLFEGEEGLVIAYTRRLYVKQQPDGMVPSDLSTKHHIDIDGGFKYEVVTAYTSLDILEYLCSPELEQGTKDYLQSLASIPAPFKELAIVSSRNEVTQISLIESEGAKLVSFIVSPTELHFMNLQNFDQKSTMIFRDHPQHAGKPHRIRAFRVYPGQSNMVVIRSVSSAPGTESHLVEWHDLPKFLGHIRSGPRARYTLHNKQVARFVISDYGLPNKERWHEDQPMLRHTCGPPPPVSIFLELRNPDGVEHHAVYPRQVVVPATKDTPEHFTYTYDHDTYQMSTHICAPHRASVLAGSQRALICITNTSDRTLSPKLLKLRRYCHPRNSGVKYKPDPASTNVDSSKTNNVEKNEEEEMGPVLRKGERLPVPRSGIYKTIDTGGILDEINQQGGVRAICWDESTGRICVAPEEGSQILVLEASRMAVRPNKRVEEWNRKREWLGRDALSVEMDTA</sequence>